<organism evidence="2 3">
    <name type="scientific">Prymnesium parvum</name>
    <name type="common">Toxic golden alga</name>
    <dbReference type="NCBI Taxonomy" id="97485"/>
    <lineage>
        <taxon>Eukaryota</taxon>
        <taxon>Haptista</taxon>
        <taxon>Haptophyta</taxon>
        <taxon>Prymnesiophyceae</taxon>
        <taxon>Prymnesiales</taxon>
        <taxon>Prymnesiaceae</taxon>
        <taxon>Prymnesium</taxon>
    </lineage>
</organism>
<evidence type="ECO:0000313" key="2">
    <source>
        <dbReference type="EMBL" id="KAL1504620.1"/>
    </source>
</evidence>
<evidence type="ECO:0000313" key="3">
    <source>
        <dbReference type="Proteomes" id="UP001515480"/>
    </source>
</evidence>
<feature type="compositionally biased region" description="Pro residues" evidence="1">
    <location>
        <begin position="156"/>
        <end position="165"/>
    </location>
</feature>
<sequence length="165" mass="17545">MLTMEPVAFCEKLAEVLPLCEHVGECVFLDEQGEEVTMGDIREMEFVPLEESAQGANDVPAGPPPRVQRTAEATSMGARTTLEELQSRLKTMHAVLDSTAAAVNLVADKLGVVLHRDSNAIAVNESPSNGENNASSPASGSASNFQTGSRSEKRPIPPTSPVQLM</sequence>
<protein>
    <submittedName>
        <fullName evidence="2">Uncharacterized protein</fullName>
    </submittedName>
</protein>
<evidence type="ECO:0000256" key="1">
    <source>
        <dbReference type="SAM" id="MobiDB-lite"/>
    </source>
</evidence>
<accession>A0AB34IR49</accession>
<comment type="caution">
    <text evidence="2">The sequence shown here is derived from an EMBL/GenBank/DDBJ whole genome shotgun (WGS) entry which is preliminary data.</text>
</comment>
<keyword evidence="3" id="KW-1185">Reference proteome</keyword>
<name>A0AB34IR49_PRYPA</name>
<feature type="region of interest" description="Disordered" evidence="1">
    <location>
        <begin position="123"/>
        <end position="165"/>
    </location>
</feature>
<reference evidence="2 3" key="1">
    <citation type="journal article" date="2024" name="Science">
        <title>Giant polyketide synthase enzymes in the biosynthesis of giant marine polyether toxins.</title>
        <authorList>
            <person name="Fallon T.R."/>
            <person name="Shende V.V."/>
            <person name="Wierzbicki I.H."/>
            <person name="Pendleton A.L."/>
            <person name="Watervoot N.F."/>
            <person name="Auber R.P."/>
            <person name="Gonzalez D.J."/>
            <person name="Wisecaver J.H."/>
            <person name="Moore B.S."/>
        </authorList>
    </citation>
    <scope>NUCLEOTIDE SEQUENCE [LARGE SCALE GENOMIC DNA]</scope>
    <source>
        <strain evidence="2 3">12B1</strain>
    </source>
</reference>
<feature type="compositionally biased region" description="Low complexity" evidence="1">
    <location>
        <begin position="124"/>
        <end position="144"/>
    </location>
</feature>
<gene>
    <name evidence="2" type="ORF">AB1Y20_008403</name>
</gene>
<dbReference type="Proteomes" id="UP001515480">
    <property type="component" value="Unassembled WGS sequence"/>
</dbReference>
<dbReference type="AlphaFoldDB" id="A0AB34IR49"/>
<dbReference type="EMBL" id="JBGBPQ010000019">
    <property type="protein sequence ID" value="KAL1504620.1"/>
    <property type="molecule type" value="Genomic_DNA"/>
</dbReference>
<feature type="region of interest" description="Disordered" evidence="1">
    <location>
        <begin position="53"/>
        <end position="77"/>
    </location>
</feature>
<proteinExistence type="predicted"/>